<dbReference type="SUPFAM" id="SSF52047">
    <property type="entry name" value="RNI-like"/>
    <property type="match status" value="1"/>
</dbReference>
<evidence type="ECO:0000313" key="3">
    <source>
        <dbReference type="EMBL" id="TSK42066.1"/>
    </source>
</evidence>
<keyword evidence="4" id="KW-1185">Reference proteome</keyword>
<accession>A0A556TR20</accession>
<organism evidence="3 4">
    <name type="scientific">Bagarius yarrelli</name>
    <name type="common">Goonch</name>
    <name type="synonym">Bagrus yarrelli</name>
    <dbReference type="NCBI Taxonomy" id="175774"/>
    <lineage>
        <taxon>Eukaryota</taxon>
        <taxon>Metazoa</taxon>
        <taxon>Chordata</taxon>
        <taxon>Craniata</taxon>
        <taxon>Vertebrata</taxon>
        <taxon>Euteleostomi</taxon>
        <taxon>Actinopterygii</taxon>
        <taxon>Neopterygii</taxon>
        <taxon>Teleostei</taxon>
        <taxon>Ostariophysi</taxon>
        <taxon>Siluriformes</taxon>
        <taxon>Sisoridae</taxon>
        <taxon>Sisorinae</taxon>
        <taxon>Bagarius</taxon>
    </lineage>
</organism>
<dbReference type="Proteomes" id="UP000319801">
    <property type="component" value="Unassembled WGS sequence"/>
</dbReference>
<dbReference type="InterPro" id="IPR051261">
    <property type="entry name" value="NLR"/>
</dbReference>
<dbReference type="EMBL" id="VCAZ01000012">
    <property type="protein sequence ID" value="TSK42066.1"/>
    <property type="molecule type" value="Genomic_DNA"/>
</dbReference>
<name>A0A556TR20_BAGYA</name>
<protein>
    <submittedName>
        <fullName evidence="3">NACHT, LRR and PYD domains-containing protein 1</fullName>
    </submittedName>
</protein>
<dbReference type="InterPro" id="IPR032675">
    <property type="entry name" value="LRR_dom_sf"/>
</dbReference>
<dbReference type="Gene3D" id="3.80.10.10">
    <property type="entry name" value="Ribonuclease Inhibitor"/>
    <property type="match status" value="1"/>
</dbReference>
<evidence type="ECO:0000256" key="2">
    <source>
        <dbReference type="ARBA" id="ARBA00022737"/>
    </source>
</evidence>
<dbReference type="PANTHER" id="PTHR24106">
    <property type="entry name" value="NACHT, LRR AND CARD DOMAINS-CONTAINING"/>
    <property type="match status" value="1"/>
</dbReference>
<reference evidence="3 4" key="1">
    <citation type="journal article" date="2019" name="Genome Biol. Evol.">
        <title>Whole-Genome Sequencing of the Giant Devil Catfish, Bagarius yarrelli.</title>
        <authorList>
            <person name="Jiang W."/>
            <person name="Lv Y."/>
            <person name="Cheng L."/>
            <person name="Yang K."/>
            <person name="Chao B."/>
            <person name="Wang X."/>
            <person name="Li Y."/>
            <person name="Pan X."/>
            <person name="You X."/>
            <person name="Zhang Y."/>
            <person name="Yang J."/>
            <person name="Li J."/>
            <person name="Zhang X."/>
            <person name="Liu S."/>
            <person name="Sun C."/>
            <person name="Yang J."/>
            <person name="Shi Q."/>
        </authorList>
    </citation>
    <scope>NUCLEOTIDE SEQUENCE [LARGE SCALE GENOMIC DNA]</scope>
    <source>
        <strain evidence="3">JWS20170419001</strain>
        <tissue evidence="3">Muscle</tissue>
    </source>
</reference>
<keyword evidence="2" id="KW-0677">Repeat</keyword>
<keyword evidence="1" id="KW-0433">Leucine-rich repeat</keyword>
<dbReference type="SMART" id="SM00368">
    <property type="entry name" value="LRR_RI"/>
    <property type="match status" value="4"/>
</dbReference>
<comment type="caution">
    <text evidence="3">The sequence shown here is derived from an EMBL/GenBank/DDBJ whole genome shotgun (WGS) entry which is preliminary data.</text>
</comment>
<sequence length="202" mass="22347">MITETVVLKMMPVIAESRKAIISCNLLRVKSWLALDSALSSETSNLKELHLTVKTLHLSVADLKDTEMKSFSALLENPHCKVETLRLWRCGVSDEDCTALTSALRLNPSHLRHLDLSINNLGDTGGMILCDILKNPHCKLETLKLFSCGVSDKGCTALTSALRLNPSHLRHLDLSGNKITDSAKKLLSALKDETHHRLQTLM</sequence>
<dbReference type="InterPro" id="IPR001611">
    <property type="entry name" value="Leu-rich_rpt"/>
</dbReference>
<dbReference type="AlphaFoldDB" id="A0A556TR20"/>
<evidence type="ECO:0000313" key="4">
    <source>
        <dbReference type="Proteomes" id="UP000319801"/>
    </source>
</evidence>
<dbReference type="PROSITE" id="PS51450">
    <property type="entry name" value="LRR"/>
    <property type="match status" value="1"/>
</dbReference>
<dbReference type="Pfam" id="PF13516">
    <property type="entry name" value="LRR_6"/>
    <property type="match status" value="3"/>
</dbReference>
<evidence type="ECO:0000256" key="1">
    <source>
        <dbReference type="ARBA" id="ARBA00022614"/>
    </source>
</evidence>
<gene>
    <name evidence="3" type="ORF">Baya_4534</name>
</gene>
<proteinExistence type="predicted"/>
<dbReference type="OrthoDB" id="120976at2759"/>